<evidence type="ECO:0000313" key="10">
    <source>
        <dbReference type="Proteomes" id="UP000318478"/>
    </source>
</evidence>
<evidence type="ECO:0000256" key="6">
    <source>
        <dbReference type="SAM" id="Phobius"/>
    </source>
</evidence>
<feature type="transmembrane region" description="Helical" evidence="6">
    <location>
        <begin position="342"/>
        <end position="361"/>
    </location>
</feature>
<dbReference type="GO" id="GO:0022857">
    <property type="term" value="F:transmembrane transporter activity"/>
    <property type="evidence" value="ECO:0007669"/>
    <property type="project" value="TreeGrafter"/>
</dbReference>
<dbReference type="Proteomes" id="UP000318478">
    <property type="component" value="Unassembled WGS sequence"/>
</dbReference>
<comment type="caution">
    <text evidence="9">The sequence shown here is derived from an EMBL/GenBank/DDBJ whole genome shotgun (WGS) entry which is preliminary data.</text>
</comment>
<protein>
    <submittedName>
        <fullName evidence="9">Macrolide export ATP-binding/permease protein MacB</fullName>
        <ecNumber evidence="9">3.6.3.-</ecNumber>
    </submittedName>
</protein>
<dbReference type="EC" id="3.6.3.-" evidence="9"/>
<evidence type="ECO:0000256" key="3">
    <source>
        <dbReference type="ARBA" id="ARBA00022692"/>
    </source>
</evidence>
<dbReference type="InterPro" id="IPR025857">
    <property type="entry name" value="MacB_PCD"/>
</dbReference>
<dbReference type="Pfam" id="PF12704">
    <property type="entry name" value="MacB_PCD"/>
    <property type="match status" value="1"/>
</dbReference>
<dbReference type="GO" id="GO:0005524">
    <property type="term" value="F:ATP binding"/>
    <property type="evidence" value="ECO:0007669"/>
    <property type="project" value="UniProtKB-KW"/>
</dbReference>
<dbReference type="Pfam" id="PF02687">
    <property type="entry name" value="FtsX"/>
    <property type="match status" value="1"/>
</dbReference>
<comment type="subcellular location">
    <subcellularLocation>
        <location evidence="1">Cell membrane</location>
        <topology evidence="1">Multi-pass membrane protein</topology>
    </subcellularLocation>
</comment>
<keyword evidence="4 6" id="KW-1133">Transmembrane helix</keyword>
<keyword evidence="9" id="KW-0067">ATP-binding</keyword>
<dbReference type="InterPro" id="IPR003838">
    <property type="entry name" value="ABC3_permease_C"/>
</dbReference>
<keyword evidence="3 6" id="KW-0812">Transmembrane</keyword>
<dbReference type="GO" id="GO:0016787">
    <property type="term" value="F:hydrolase activity"/>
    <property type="evidence" value="ECO:0007669"/>
    <property type="project" value="UniProtKB-KW"/>
</dbReference>
<gene>
    <name evidence="9" type="primary">macB_2</name>
    <name evidence="9" type="ORF">Pla123a_25340</name>
</gene>
<evidence type="ECO:0000259" key="8">
    <source>
        <dbReference type="Pfam" id="PF12704"/>
    </source>
</evidence>
<feature type="transmembrane region" description="Helical" evidence="6">
    <location>
        <begin position="300"/>
        <end position="322"/>
    </location>
</feature>
<keyword evidence="5 6" id="KW-0472">Membrane</keyword>
<sequence length="375" mass="40022">MRFSRLVTANLMGRPVRSLLTLTGVAVAVGAVVALVGVSDGFEKSLLDAYESRGVDLLVLQAGKVQQTMSVLPESLGDELAKLDGIESFAPGLTDVVSLGDEGLMGVTIQAWPRDSPLLDQFQLIEGGPLSEAGPKTLLIGQSLSTALKKKAGDTIEVYEGEPFTVAGVYESYNVFENGAIVMPLADLQDLMFREGEVTAYTIIGKQHDRPFLEELAAQIRALQPGLEVAQTRDYAENAPELKTARAIAWLTSSIALVVGAVGILNTMLMAVFERTKEIAMMRAVGWRRSRVMRLVMSEALLLAFGGAVLGTLGAIVLLRLLAQTPSAGRIVSGDISGEVVLQGFVVAMLLGLLGGLYPAYRAARLTPIEGLRHE</sequence>
<accession>A0A5C5YQ96</accession>
<organism evidence="9 10">
    <name type="scientific">Posidoniimonas polymericola</name>
    <dbReference type="NCBI Taxonomy" id="2528002"/>
    <lineage>
        <taxon>Bacteria</taxon>
        <taxon>Pseudomonadati</taxon>
        <taxon>Planctomycetota</taxon>
        <taxon>Planctomycetia</taxon>
        <taxon>Pirellulales</taxon>
        <taxon>Lacipirellulaceae</taxon>
        <taxon>Posidoniimonas</taxon>
    </lineage>
</organism>
<feature type="domain" description="MacB-like periplasmic core" evidence="8">
    <location>
        <begin position="18"/>
        <end position="221"/>
    </location>
</feature>
<dbReference type="EMBL" id="SJPO01000005">
    <property type="protein sequence ID" value="TWT77104.1"/>
    <property type="molecule type" value="Genomic_DNA"/>
</dbReference>
<dbReference type="PANTHER" id="PTHR30572">
    <property type="entry name" value="MEMBRANE COMPONENT OF TRANSPORTER-RELATED"/>
    <property type="match status" value="1"/>
</dbReference>
<dbReference type="OrthoDB" id="9775474at2"/>
<evidence type="ECO:0000256" key="2">
    <source>
        <dbReference type="ARBA" id="ARBA00022475"/>
    </source>
</evidence>
<keyword evidence="2" id="KW-1003">Cell membrane</keyword>
<evidence type="ECO:0000259" key="7">
    <source>
        <dbReference type="Pfam" id="PF02687"/>
    </source>
</evidence>
<evidence type="ECO:0000313" key="9">
    <source>
        <dbReference type="EMBL" id="TWT77104.1"/>
    </source>
</evidence>
<evidence type="ECO:0000256" key="1">
    <source>
        <dbReference type="ARBA" id="ARBA00004651"/>
    </source>
</evidence>
<dbReference type="GO" id="GO:0005886">
    <property type="term" value="C:plasma membrane"/>
    <property type="evidence" value="ECO:0007669"/>
    <property type="project" value="UniProtKB-SubCell"/>
</dbReference>
<name>A0A5C5YQ96_9BACT</name>
<proteinExistence type="predicted"/>
<feature type="transmembrane region" description="Helical" evidence="6">
    <location>
        <begin position="247"/>
        <end position="273"/>
    </location>
</feature>
<reference evidence="9 10" key="1">
    <citation type="submission" date="2019-02" db="EMBL/GenBank/DDBJ databases">
        <title>Deep-cultivation of Planctomycetes and their phenomic and genomic characterization uncovers novel biology.</title>
        <authorList>
            <person name="Wiegand S."/>
            <person name="Jogler M."/>
            <person name="Boedeker C."/>
            <person name="Pinto D."/>
            <person name="Vollmers J."/>
            <person name="Rivas-Marin E."/>
            <person name="Kohn T."/>
            <person name="Peeters S.H."/>
            <person name="Heuer A."/>
            <person name="Rast P."/>
            <person name="Oberbeckmann S."/>
            <person name="Bunk B."/>
            <person name="Jeske O."/>
            <person name="Meyerdierks A."/>
            <person name="Storesund J.E."/>
            <person name="Kallscheuer N."/>
            <person name="Luecker S."/>
            <person name="Lage O.M."/>
            <person name="Pohl T."/>
            <person name="Merkel B.J."/>
            <person name="Hornburger P."/>
            <person name="Mueller R.-W."/>
            <person name="Bruemmer F."/>
            <person name="Labrenz M."/>
            <person name="Spormann A.M."/>
            <person name="Op Den Camp H."/>
            <person name="Overmann J."/>
            <person name="Amann R."/>
            <person name="Jetten M.S.M."/>
            <person name="Mascher T."/>
            <person name="Medema M.H."/>
            <person name="Devos D.P."/>
            <person name="Kaster A.-K."/>
            <person name="Ovreas L."/>
            <person name="Rohde M."/>
            <person name="Galperin M.Y."/>
            <person name="Jogler C."/>
        </authorList>
    </citation>
    <scope>NUCLEOTIDE SEQUENCE [LARGE SCALE GENOMIC DNA]</scope>
    <source>
        <strain evidence="9 10">Pla123a</strain>
    </source>
</reference>
<dbReference type="PANTHER" id="PTHR30572:SF15">
    <property type="entry name" value="ABC TRANSPORTER PERMEASE"/>
    <property type="match status" value="1"/>
</dbReference>
<evidence type="ECO:0000256" key="4">
    <source>
        <dbReference type="ARBA" id="ARBA00022989"/>
    </source>
</evidence>
<evidence type="ECO:0000256" key="5">
    <source>
        <dbReference type="ARBA" id="ARBA00023136"/>
    </source>
</evidence>
<dbReference type="AlphaFoldDB" id="A0A5C5YQ96"/>
<dbReference type="RefSeq" id="WP_146587402.1">
    <property type="nucleotide sequence ID" value="NZ_SJPO01000005.1"/>
</dbReference>
<feature type="domain" description="ABC3 transporter permease C-terminal" evidence="7">
    <location>
        <begin position="252"/>
        <end position="368"/>
    </location>
</feature>
<dbReference type="InterPro" id="IPR050250">
    <property type="entry name" value="Macrolide_Exporter_MacB"/>
</dbReference>
<keyword evidence="10" id="KW-1185">Reference proteome</keyword>
<keyword evidence="9" id="KW-0547">Nucleotide-binding</keyword>
<keyword evidence="9" id="KW-0378">Hydrolase</keyword>